<dbReference type="PANTHER" id="PTHR45947:SF3">
    <property type="entry name" value="SULFOQUINOVOSYL TRANSFERASE SQD2"/>
    <property type="match status" value="1"/>
</dbReference>
<protein>
    <submittedName>
        <fullName evidence="4">Glycosyltransferase</fullName>
    </submittedName>
</protein>
<evidence type="ECO:0000256" key="1">
    <source>
        <dbReference type="ARBA" id="ARBA00022676"/>
    </source>
</evidence>
<dbReference type="InterPro" id="IPR050194">
    <property type="entry name" value="Glycosyltransferase_grp1"/>
</dbReference>
<keyword evidence="1" id="KW-0328">Glycosyltransferase</keyword>
<accession>A0ABS6U5H8</accession>
<sequence length="378" mass="40309">MIAESSSVAGGGHILHVAQPTDAGVHRYVLAAATHQQEQGWGVSVACPEAGSLSGDVRRAGVAWHRWEASRDPGRSVPAEIRELADLVHRVKPDVVHLHSSKAGLVGRLALRGRVPTLFQPHGWSWLAASGGQARAARMWERRAARWADTIVCVGDGEAELGRRAGVRNLVVVRSGVDLTWFKPATTAEASAAAASLNLNREDPVVLCPGRITRQKGQDVLLQAWEGVRRTCPTAQLVLLGDGDLPVQGLPDRVRRDQAVADVRLHYAAADVVVLPSRWEGLALTAIEALASGCSLVGTDVPGLSELVRTGHGQVVPSDDPTALAAALSRRVLDLSSTRMEGERAAVVAQGFDVRRTHAALLDLTVGVMRSHRRPVAI</sequence>
<dbReference type="Pfam" id="PF13692">
    <property type="entry name" value="Glyco_trans_1_4"/>
    <property type="match status" value="1"/>
</dbReference>
<evidence type="ECO:0000259" key="3">
    <source>
        <dbReference type="Pfam" id="PF13579"/>
    </source>
</evidence>
<feature type="domain" description="Glycosyltransferase subfamily 4-like N-terminal" evidence="3">
    <location>
        <begin position="24"/>
        <end position="173"/>
    </location>
</feature>
<gene>
    <name evidence="4" type="ORF">I4I82_07240</name>
</gene>
<evidence type="ECO:0000256" key="2">
    <source>
        <dbReference type="ARBA" id="ARBA00022679"/>
    </source>
</evidence>
<keyword evidence="5" id="KW-1185">Reference proteome</keyword>
<keyword evidence="2" id="KW-0808">Transferase</keyword>
<dbReference type="Pfam" id="PF13579">
    <property type="entry name" value="Glyco_trans_4_4"/>
    <property type="match status" value="1"/>
</dbReference>
<organism evidence="4 5">
    <name type="scientific">Pseudonocardia oceani</name>
    <dbReference type="NCBI Taxonomy" id="2792013"/>
    <lineage>
        <taxon>Bacteria</taxon>
        <taxon>Bacillati</taxon>
        <taxon>Actinomycetota</taxon>
        <taxon>Actinomycetes</taxon>
        <taxon>Pseudonocardiales</taxon>
        <taxon>Pseudonocardiaceae</taxon>
        <taxon>Pseudonocardia</taxon>
    </lineage>
</organism>
<dbReference type="Proteomes" id="UP000694300">
    <property type="component" value="Unassembled WGS sequence"/>
</dbReference>
<dbReference type="PANTHER" id="PTHR45947">
    <property type="entry name" value="SULFOQUINOVOSYL TRANSFERASE SQD2"/>
    <property type="match status" value="1"/>
</dbReference>
<proteinExistence type="predicted"/>
<evidence type="ECO:0000313" key="4">
    <source>
        <dbReference type="EMBL" id="MBW0127476.1"/>
    </source>
</evidence>
<name>A0ABS6U5H8_9PSEU</name>
<evidence type="ECO:0000313" key="5">
    <source>
        <dbReference type="Proteomes" id="UP000694300"/>
    </source>
</evidence>
<dbReference type="InterPro" id="IPR028098">
    <property type="entry name" value="Glyco_trans_4-like_N"/>
</dbReference>
<comment type="caution">
    <text evidence="4">The sequence shown here is derived from an EMBL/GenBank/DDBJ whole genome shotgun (WGS) entry which is preliminary data.</text>
</comment>
<reference evidence="4 5" key="1">
    <citation type="submission" date="2020-11" db="EMBL/GenBank/DDBJ databases">
        <title>Pseudonocardia abyssalis sp. nov. and Pseudonocardia oceani sp. nov., description and phylogenomic analysis of two novel actinomycetes isolated from the deep Southern Ocean.</title>
        <authorList>
            <person name="Parra J."/>
        </authorList>
    </citation>
    <scope>NUCLEOTIDE SEQUENCE [LARGE SCALE GENOMIC DNA]</scope>
    <source>
        <strain evidence="5">KRD185</strain>
    </source>
</reference>
<dbReference type="EMBL" id="JADQDF010000001">
    <property type="protein sequence ID" value="MBW0127476.1"/>
    <property type="molecule type" value="Genomic_DNA"/>
</dbReference>